<dbReference type="Pfam" id="PF11951">
    <property type="entry name" value="Fungal_trans_2"/>
    <property type="match status" value="1"/>
</dbReference>
<protein>
    <recommendedName>
        <fullName evidence="8">Zn(2)-C6 fungal-type domain-containing protein</fullName>
    </recommendedName>
</protein>
<keyword evidence="4" id="KW-0238">DNA-binding</keyword>
<feature type="compositionally biased region" description="Low complexity" evidence="7">
    <location>
        <begin position="56"/>
        <end position="75"/>
    </location>
</feature>
<keyword evidence="10" id="KW-1185">Reference proteome</keyword>
<evidence type="ECO:0000256" key="1">
    <source>
        <dbReference type="ARBA" id="ARBA00022723"/>
    </source>
</evidence>
<proteinExistence type="predicted"/>
<dbReference type="EMBL" id="CP042188">
    <property type="protein sequence ID" value="QDS70105.1"/>
    <property type="molecule type" value="Genomic_DNA"/>
</dbReference>
<evidence type="ECO:0000256" key="4">
    <source>
        <dbReference type="ARBA" id="ARBA00023125"/>
    </source>
</evidence>
<dbReference type="OrthoDB" id="2593732at2759"/>
<feature type="domain" description="Zn(2)-C6 fungal-type" evidence="8">
    <location>
        <begin position="22"/>
        <end position="50"/>
    </location>
</feature>
<dbReference type="Proteomes" id="UP000316270">
    <property type="component" value="Chromosome 4"/>
</dbReference>
<keyword evidence="2" id="KW-0862">Zinc</keyword>
<dbReference type="InterPro" id="IPR036864">
    <property type="entry name" value="Zn2-C6_fun-type_DNA-bd_sf"/>
</dbReference>
<dbReference type="PROSITE" id="PS00463">
    <property type="entry name" value="ZN2_CY6_FUNGAL_1"/>
    <property type="match status" value="1"/>
</dbReference>
<dbReference type="Pfam" id="PF00172">
    <property type="entry name" value="Zn_clus"/>
    <property type="match status" value="1"/>
</dbReference>
<dbReference type="InterPro" id="IPR001138">
    <property type="entry name" value="Zn2Cys6_DnaBD"/>
</dbReference>
<dbReference type="AlphaFoldDB" id="A0A517L388"/>
<evidence type="ECO:0000256" key="2">
    <source>
        <dbReference type="ARBA" id="ARBA00022833"/>
    </source>
</evidence>
<dbReference type="SMART" id="SM00066">
    <property type="entry name" value="GAL4"/>
    <property type="match status" value="1"/>
</dbReference>
<dbReference type="CDD" id="cd00067">
    <property type="entry name" value="GAL4"/>
    <property type="match status" value="1"/>
</dbReference>
<keyword evidence="1" id="KW-0479">Metal-binding</keyword>
<feature type="compositionally biased region" description="Basic residues" evidence="7">
    <location>
        <begin position="8"/>
        <end position="19"/>
    </location>
</feature>
<organism evidence="9 10">
    <name type="scientific">Venturia effusa</name>
    <dbReference type="NCBI Taxonomy" id="50376"/>
    <lineage>
        <taxon>Eukaryota</taxon>
        <taxon>Fungi</taxon>
        <taxon>Dikarya</taxon>
        <taxon>Ascomycota</taxon>
        <taxon>Pezizomycotina</taxon>
        <taxon>Dothideomycetes</taxon>
        <taxon>Pleosporomycetidae</taxon>
        <taxon>Venturiales</taxon>
        <taxon>Venturiaceae</taxon>
        <taxon>Venturia</taxon>
    </lineage>
</organism>
<gene>
    <name evidence="9" type="ORF">FKW77_005179</name>
</gene>
<evidence type="ECO:0000256" key="7">
    <source>
        <dbReference type="SAM" id="MobiDB-lite"/>
    </source>
</evidence>
<evidence type="ECO:0000259" key="8">
    <source>
        <dbReference type="PROSITE" id="PS50048"/>
    </source>
</evidence>
<dbReference type="STRING" id="50376.A0A517L388"/>
<dbReference type="GO" id="GO:0003677">
    <property type="term" value="F:DNA binding"/>
    <property type="evidence" value="ECO:0007669"/>
    <property type="project" value="UniProtKB-KW"/>
</dbReference>
<dbReference type="InterPro" id="IPR052360">
    <property type="entry name" value="Transcr_Regulatory_Proteins"/>
</dbReference>
<dbReference type="PANTHER" id="PTHR36206:SF12">
    <property type="entry name" value="ASPERCRYPTIN BIOSYNTHESIS CLUSTER-SPECIFIC TRANSCRIPTION REGULATOR ATNN-RELATED"/>
    <property type="match status" value="1"/>
</dbReference>
<dbReference type="InterPro" id="IPR021858">
    <property type="entry name" value="Fun_TF"/>
</dbReference>
<accession>A0A517L388</accession>
<name>A0A517L388_9PEZI</name>
<dbReference type="SUPFAM" id="SSF57701">
    <property type="entry name" value="Zn2/Cys6 DNA-binding domain"/>
    <property type="match status" value="1"/>
</dbReference>
<keyword evidence="5" id="KW-0804">Transcription</keyword>
<evidence type="ECO:0000256" key="5">
    <source>
        <dbReference type="ARBA" id="ARBA00023163"/>
    </source>
</evidence>
<keyword evidence="6" id="KW-0539">Nucleus</keyword>
<dbReference type="GO" id="GO:0000981">
    <property type="term" value="F:DNA-binding transcription factor activity, RNA polymerase II-specific"/>
    <property type="evidence" value="ECO:0007669"/>
    <property type="project" value="InterPro"/>
</dbReference>
<evidence type="ECO:0000313" key="10">
    <source>
        <dbReference type="Proteomes" id="UP000316270"/>
    </source>
</evidence>
<reference evidence="9 10" key="1">
    <citation type="submission" date="2019-07" db="EMBL/GenBank/DDBJ databases">
        <title>Finished genome of Venturia effusa.</title>
        <authorList>
            <person name="Young C.A."/>
            <person name="Cox M.P."/>
            <person name="Ganley A.R.D."/>
            <person name="David W.J."/>
        </authorList>
    </citation>
    <scope>NUCLEOTIDE SEQUENCE [LARGE SCALE GENOMIC DNA]</scope>
    <source>
        <strain evidence="10">albino</strain>
    </source>
</reference>
<evidence type="ECO:0000313" key="9">
    <source>
        <dbReference type="EMBL" id="QDS70105.1"/>
    </source>
</evidence>
<evidence type="ECO:0000256" key="3">
    <source>
        <dbReference type="ARBA" id="ARBA00023015"/>
    </source>
</evidence>
<dbReference type="GO" id="GO:0008270">
    <property type="term" value="F:zinc ion binding"/>
    <property type="evidence" value="ECO:0007669"/>
    <property type="project" value="InterPro"/>
</dbReference>
<dbReference type="PANTHER" id="PTHR36206">
    <property type="entry name" value="ASPERCRYPTIN BIOSYNTHESIS CLUSTER-SPECIFIC TRANSCRIPTION REGULATOR ATNN-RELATED"/>
    <property type="match status" value="1"/>
</dbReference>
<sequence length="611" mass="68537">MDGSVQQARKKKRASKPKVKTGCLTCKIRHVKCDETKPKCMRCTSTGRVCDGYAEPAPTKSKSTRSSKSPKSAASPPSPAKQLSVFAGSVLERRALEFFFHETAPQLSGFFTSRFWNGSVLQMSLSEPAIRYATMAVSAMYEDESLYGKSPVARTESHARFALESYNKAIASLIEAAKANPDSVRVPLMAAIIFICLDFLRGNVASAITHIESGINILKGWRRKHSGGRPPFAHSNIAAEEAFIERDLVPIFSCLNMLSSLFGRRSMAIYANSLDAGESFESPPPATSIAIARVELTDLVNVIVRFIQSVGESKYRSDVSIDMIVEQIRLQKLFDRWQANYLQLLAKEADAQTEYDKKGENLVQALSITLSLWLAASLSPHETIWDQYKDDYEKIVTLTQTLVPEVADHSKHFSFEIGIIAPLHFVAWKCRWPHIRRKALALLKASPRRECLFESYDSCAVFTRVMHVEEEYLRLLPHEIPPENELPPEEFRIHQVDITLLPPTAQGSPIKFLSKPHGISGAWYTRTEHVQLGTVDFDKGSAPSPRPNLEVEEKDDTLVLFAHHEAHTHFEPKYTSLSVSHSDTFMPVGEFRPQEILENNSDQRKIIYAAS</sequence>
<feature type="region of interest" description="Disordered" evidence="7">
    <location>
        <begin position="1"/>
        <end position="20"/>
    </location>
</feature>
<dbReference type="PROSITE" id="PS50048">
    <property type="entry name" value="ZN2_CY6_FUNGAL_2"/>
    <property type="match status" value="1"/>
</dbReference>
<keyword evidence="3" id="KW-0805">Transcription regulation</keyword>
<evidence type="ECO:0000256" key="6">
    <source>
        <dbReference type="ARBA" id="ARBA00023242"/>
    </source>
</evidence>
<dbReference type="Gene3D" id="4.10.240.10">
    <property type="entry name" value="Zn(2)-C6 fungal-type DNA-binding domain"/>
    <property type="match status" value="1"/>
</dbReference>
<feature type="region of interest" description="Disordered" evidence="7">
    <location>
        <begin position="54"/>
        <end position="81"/>
    </location>
</feature>